<evidence type="ECO:0000259" key="2">
    <source>
        <dbReference type="Pfam" id="PF02657"/>
    </source>
</evidence>
<organism evidence="3 4">
    <name type="scientific">Alkalimonas mucilaginosa</name>
    <dbReference type="NCBI Taxonomy" id="3057676"/>
    <lineage>
        <taxon>Bacteria</taxon>
        <taxon>Pseudomonadati</taxon>
        <taxon>Pseudomonadota</taxon>
        <taxon>Gammaproteobacteria</taxon>
        <taxon>Alkalimonas</taxon>
    </lineage>
</organism>
<dbReference type="Gene3D" id="3.90.1010.10">
    <property type="match status" value="1"/>
</dbReference>
<dbReference type="Proteomes" id="UP001339167">
    <property type="component" value="Unassembled WGS sequence"/>
</dbReference>
<dbReference type="EMBL" id="JAUGZK010000008">
    <property type="protein sequence ID" value="MEE2024892.1"/>
    <property type="molecule type" value="Genomic_DNA"/>
</dbReference>
<dbReference type="PANTHER" id="PTHR43597:SF5">
    <property type="entry name" value="SUFE-LIKE PROTEIN 2, CHLOROPLASTIC"/>
    <property type="match status" value="1"/>
</dbReference>
<evidence type="ECO:0000313" key="3">
    <source>
        <dbReference type="EMBL" id="MEE2024892.1"/>
    </source>
</evidence>
<dbReference type="PANTHER" id="PTHR43597">
    <property type="entry name" value="SULFUR ACCEPTOR PROTEIN CSDE"/>
    <property type="match status" value="1"/>
</dbReference>
<comment type="similarity">
    <text evidence="1">Belongs to the SufE family.</text>
</comment>
<sequence length="138" mass="15326">MTLPSHQDIVDDIAFFDDWEQRYQYIIDLGKSIPALDEHYKTDALLVPGCQSKVWLLSQCKDGVLQFQADSDAVIVNGLLAIVLAAYHNQTPANILAFDIDNYFKALDLERHISPTRGNGLRAIVGKIQALAKAQQSA</sequence>
<accession>A0ABU7JGX5</accession>
<evidence type="ECO:0000313" key="4">
    <source>
        <dbReference type="Proteomes" id="UP001339167"/>
    </source>
</evidence>
<dbReference type="RefSeq" id="WP_330088219.1">
    <property type="nucleotide sequence ID" value="NZ_JAUGZK010000008.1"/>
</dbReference>
<evidence type="ECO:0000256" key="1">
    <source>
        <dbReference type="ARBA" id="ARBA00010282"/>
    </source>
</evidence>
<protein>
    <submittedName>
        <fullName evidence="3">SufE family protein</fullName>
    </submittedName>
</protein>
<proteinExistence type="inferred from homology"/>
<name>A0ABU7JGX5_9GAMM</name>
<comment type="caution">
    <text evidence="3">The sequence shown here is derived from an EMBL/GenBank/DDBJ whole genome shotgun (WGS) entry which is preliminary data.</text>
</comment>
<dbReference type="SUPFAM" id="SSF82649">
    <property type="entry name" value="SufE/NifU"/>
    <property type="match status" value="1"/>
</dbReference>
<dbReference type="InterPro" id="IPR003808">
    <property type="entry name" value="Fe-S_metab-assoc_dom"/>
</dbReference>
<keyword evidence="4" id="KW-1185">Reference proteome</keyword>
<reference evidence="3 4" key="1">
    <citation type="submission" date="2023-06" db="EMBL/GenBank/DDBJ databases">
        <title>Alkalimonas sp., MEB004 an alkaliphilic bacterium isolated from Lonar Lake, India.</title>
        <authorList>
            <person name="Joshi A."/>
            <person name="Thite S."/>
        </authorList>
    </citation>
    <scope>NUCLEOTIDE SEQUENCE [LARGE SCALE GENOMIC DNA]</scope>
    <source>
        <strain evidence="3 4">MEB004</strain>
    </source>
</reference>
<gene>
    <name evidence="3" type="ORF">QWF21_11600</name>
</gene>
<feature type="domain" description="Fe-S metabolism associated" evidence="2">
    <location>
        <begin position="11"/>
        <end position="130"/>
    </location>
</feature>
<dbReference type="Pfam" id="PF02657">
    <property type="entry name" value="SufE"/>
    <property type="match status" value="1"/>
</dbReference>